<sequence>MKKLFYIQETAMYVRLKFEKESSGHDWWHIHRVWQLAVKIAKKEKANLFLVEMAALLHDMDDWKLGPNGQDEPRAVCWMKKLGLPEKEIEQIWQIISEVSFKGAGVDTTPTTLEAGVVQDADRLDAIGAIGIARTFTYGGYNNRLIYDPGIDPESHRSFAAYQKTSAPTINHFYEKLLLLKDRMNTETGRKMADARHAFMEQYLAQFFHEWNLN</sequence>
<dbReference type="PANTHER" id="PTHR33594">
    <property type="entry name" value="SUPERFAMILY HYDROLASE, PUTATIVE (AFU_ORTHOLOGUE AFUA_1G03035)-RELATED"/>
    <property type="match status" value="1"/>
</dbReference>
<dbReference type="SUPFAM" id="SSF109604">
    <property type="entry name" value="HD-domain/PDEase-like"/>
    <property type="match status" value="1"/>
</dbReference>
<dbReference type="SMART" id="SM00471">
    <property type="entry name" value="HDc"/>
    <property type="match status" value="1"/>
</dbReference>
<dbReference type="PROSITE" id="PS51831">
    <property type="entry name" value="HD"/>
    <property type="match status" value="1"/>
</dbReference>
<dbReference type="InterPro" id="IPR003607">
    <property type="entry name" value="HD/PDEase_dom"/>
</dbReference>
<gene>
    <name evidence="2" type="ORF">N2K84_06930</name>
</gene>
<dbReference type="AlphaFoldDB" id="A0AA41Y7T0"/>
<feature type="domain" description="HD" evidence="1">
    <location>
        <begin position="26"/>
        <end position="127"/>
    </location>
</feature>
<dbReference type="Gene3D" id="1.10.472.50">
    <property type="entry name" value="HD-domain/PDEase-like"/>
    <property type="match status" value="1"/>
</dbReference>
<proteinExistence type="predicted"/>
<dbReference type="PANTHER" id="PTHR33594:SF1">
    <property type="entry name" value="HD_PDEASE DOMAIN-CONTAINING PROTEIN"/>
    <property type="match status" value="1"/>
</dbReference>
<dbReference type="InterPro" id="IPR006674">
    <property type="entry name" value="HD_domain"/>
</dbReference>
<evidence type="ECO:0000313" key="2">
    <source>
        <dbReference type="EMBL" id="MCW0482458.1"/>
    </source>
</evidence>
<dbReference type="RefSeq" id="WP_282591062.1">
    <property type="nucleotide sequence ID" value="NZ_JAPAAF010000007.1"/>
</dbReference>
<dbReference type="Gene3D" id="1.20.58.1910">
    <property type="match status" value="1"/>
</dbReference>
<name>A0AA41Y7T0_9BACT</name>
<protein>
    <submittedName>
        <fullName evidence="2">HD domain-containing protein</fullName>
    </submittedName>
</protein>
<dbReference type="Pfam" id="PF01966">
    <property type="entry name" value="HD"/>
    <property type="match status" value="1"/>
</dbReference>
<evidence type="ECO:0000313" key="3">
    <source>
        <dbReference type="Proteomes" id="UP001163821"/>
    </source>
</evidence>
<dbReference type="CDD" id="cd00077">
    <property type="entry name" value="HDc"/>
    <property type="match status" value="1"/>
</dbReference>
<accession>A0AA41Y7T0</accession>
<dbReference type="Proteomes" id="UP001163821">
    <property type="component" value="Unassembled WGS sequence"/>
</dbReference>
<organism evidence="2 3">
    <name type="scientific">Gaoshiqia sediminis</name>
    <dbReference type="NCBI Taxonomy" id="2986998"/>
    <lineage>
        <taxon>Bacteria</taxon>
        <taxon>Pseudomonadati</taxon>
        <taxon>Bacteroidota</taxon>
        <taxon>Bacteroidia</taxon>
        <taxon>Marinilabiliales</taxon>
        <taxon>Prolixibacteraceae</taxon>
        <taxon>Gaoshiqia</taxon>
    </lineage>
</organism>
<comment type="caution">
    <text evidence="2">The sequence shown here is derived from an EMBL/GenBank/DDBJ whole genome shotgun (WGS) entry which is preliminary data.</text>
</comment>
<keyword evidence="3" id="KW-1185">Reference proteome</keyword>
<dbReference type="EMBL" id="JAPAAF010000007">
    <property type="protein sequence ID" value="MCW0482458.1"/>
    <property type="molecule type" value="Genomic_DNA"/>
</dbReference>
<reference evidence="2" key="1">
    <citation type="submission" date="2022-10" db="EMBL/GenBank/DDBJ databases">
        <title>Gaoshiqiia sediminis gen. nov., sp. nov., isolated from coastal sediment.</title>
        <authorList>
            <person name="Yu W.X."/>
            <person name="Mu D.S."/>
            <person name="Du J.Z."/>
            <person name="Liang Y.Q."/>
        </authorList>
    </citation>
    <scope>NUCLEOTIDE SEQUENCE</scope>
    <source>
        <strain evidence="2">A06</strain>
    </source>
</reference>
<evidence type="ECO:0000259" key="1">
    <source>
        <dbReference type="PROSITE" id="PS51831"/>
    </source>
</evidence>